<proteinExistence type="predicted"/>
<dbReference type="AlphaFoldDB" id="A0A167PRL5"/>
<dbReference type="Proteomes" id="UP000076738">
    <property type="component" value="Unassembled WGS sequence"/>
</dbReference>
<accession>A0A167PRL5</accession>
<reference evidence="1 2" key="1">
    <citation type="journal article" date="2016" name="Mol. Biol. Evol.">
        <title>Comparative Genomics of Early-Diverging Mushroom-Forming Fungi Provides Insights into the Origins of Lignocellulose Decay Capabilities.</title>
        <authorList>
            <person name="Nagy L.G."/>
            <person name="Riley R."/>
            <person name="Tritt A."/>
            <person name="Adam C."/>
            <person name="Daum C."/>
            <person name="Floudas D."/>
            <person name="Sun H."/>
            <person name="Yadav J.S."/>
            <person name="Pangilinan J."/>
            <person name="Larsson K.H."/>
            <person name="Matsuura K."/>
            <person name="Barry K."/>
            <person name="Labutti K."/>
            <person name="Kuo R."/>
            <person name="Ohm R.A."/>
            <person name="Bhattacharya S.S."/>
            <person name="Shirouzu T."/>
            <person name="Yoshinaga Y."/>
            <person name="Martin F.M."/>
            <person name="Grigoriev I.V."/>
            <person name="Hibbett D.S."/>
        </authorList>
    </citation>
    <scope>NUCLEOTIDE SEQUENCE [LARGE SCALE GENOMIC DNA]</scope>
    <source>
        <strain evidence="1 2">TUFC12733</strain>
    </source>
</reference>
<gene>
    <name evidence="1" type="ORF">CALVIDRAFT_397744</name>
</gene>
<dbReference type="EMBL" id="KV417273">
    <property type="protein sequence ID" value="KZO99056.1"/>
    <property type="molecule type" value="Genomic_DNA"/>
</dbReference>
<organism evidence="1 2">
    <name type="scientific">Calocera viscosa (strain TUFC12733)</name>
    <dbReference type="NCBI Taxonomy" id="1330018"/>
    <lineage>
        <taxon>Eukaryota</taxon>
        <taxon>Fungi</taxon>
        <taxon>Dikarya</taxon>
        <taxon>Basidiomycota</taxon>
        <taxon>Agaricomycotina</taxon>
        <taxon>Dacrymycetes</taxon>
        <taxon>Dacrymycetales</taxon>
        <taxon>Dacrymycetaceae</taxon>
        <taxon>Calocera</taxon>
    </lineage>
</organism>
<evidence type="ECO:0000313" key="2">
    <source>
        <dbReference type="Proteomes" id="UP000076738"/>
    </source>
</evidence>
<sequence>MLVYTSSEGVLRAERRDDVVRLHWMADIEGDSRSAMRKGGHEAGQLRGAEWRARARGLCASFRLRSHQPASICLKRPGAQSSAKPVPQQILRETYFDLYCLHLSTRTLRAQKFHYRMAWESDKTLGAAGPINSTAHPSLFLLLSVQGVVVRS</sequence>
<name>A0A167PRL5_CALVF</name>
<evidence type="ECO:0000313" key="1">
    <source>
        <dbReference type="EMBL" id="KZO99056.1"/>
    </source>
</evidence>
<keyword evidence="2" id="KW-1185">Reference proteome</keyword>
<protein>
    <submittedName>
        <fullName evidence="1">Uncharacterized protein</fullName>
    </submittedName>
</protein>